<dbReference type="PROSITE" id="PS51986">
    <property type="entry name" value="GS_BETA_GRASP"/>
    <property type="match status" value="1"/>
</dbReference>
<dbReference type="EC" id="6.3.1.2" evidence="8"/>
<dbReference type="PROSITE" id="PS00181">
    <property type="entry name" value="GLNA_ATP"/>
    <property type="match status" value="1"/>
</dbReference>
<dbReference type="InterPro" id="IPR008146">
    <property type="entry name" value="Gln_synth_cat_dom"/>
</dbReference>
<proteinExistence type="inferred from homology"/>
<accession>A0ABU0LC21</accession>
<name>A0ABU0LC21_XANAG</name>
<dbReference type="InterPro" id="IPR036651">
    <property type="entry name" value="Gln_synt_N_sf"/>
</dbReference>
<comment type="similarity">
    <text evidence="3 6 7">Belongs to the glutamine synthetase family.</text>
</comment>
<dbReference type="SUPFAM" id="SSF54368">
    <property type="entry name" value="Glutamine synthetase, N-terminal domain"/>
    <property type="match status" value="1"/>
</dbReference>
<dbReference type="GO" id="GO:0004356">
    <property type="term" value="F:glutamine synthetase activity"/>
    <property type="evidence" value="ECO:0007669"/>
    <property type="project" value="UniProtKB-EC"/>
</dbReference>
<comment type="cofactor">
    <cofactor evidence="1">
        <name>Mg(2+)</name>
        <dbReference type="ChEBI" id="CHEBI:18420"/>
    </cofactor>
</comment>
<feature type="domain" description="GS catalytic" evidence="10">
    <location>
        <begin position="108"/>
        <end position="471"/>
    </location>
</feature>
<evidence type="ECO:0000256" key="6">
    <source>
        <dbReference type="PROSITE-ProRule" id="PRU01330"/>
    </source>
</evidence>
<dbReference type="PROSITE" id="PS00180">
    <property type="entry name" value="GLNA_1"/>
    <property type="match status" value="1"/>
</dbReference>
<evidence type="ECO:0000256" key="1">
    <source>
        <dbReference type="ARBA" id="ARBA00001946"/>
    </source>
</evidence>
<protein>
    <recommendedName>
        <fullName evidence="8">Glutamine synthetase</fullName>
        <ecNumber evidence="8">6.3.1.2</ecNumber>
    </recommendedName>
</protein>
<keyword evidence="8 11" id="KW-0436">Ligase</keyword>
<evidence type="ECO:0000256" key="4">
    <source>
        <dbReference type="ARBA" id="ARBA00011258"/>
    </source>
</evidence>
<dbReference type="SUPFAM" id="SSF55931">
    <property type="entry name" value="Glutamine synthetase/guanido kinase"/>
    <property type="match status" value="1"/>
</dbReference>
<dbReference type="SMART" id="SM01230">
    <property type="entry name" value="Gln-synt_C"/>
    <property type="match status" value="1"/>
</dbReference>
<dbReference type="Gene3D" id="3.10.20.70">
    <property type="entry name" value="Glutamine synthetase, N-terminal domain"/>
    <property type="match status" value="1"/>
</dbReference>
<comment type="caution">
    <text evidence="11">The sequence shown here is derived from an EMBL/GenBank/DDBJ whole genome shotgun (WGS) entry which is preliminary data.</text>
</comment>
<evidence type="ECO:0000256" key="2">
    <source>
        <dbReference type="ARBA" id="ARBA00003117"/>
    </source>
</evidence>
<dbReference type="PROSITE" id="PS51987">
    <property type="entry name" value="GS_CATALYTIC"/>
    <property type="match status" value="1"/>
</dbReference>
<keyword evidence="8" id="KW-0547">Nucleotide-binding</keyword>
<organism evidence="11 12">
    <name type="scientific">Xanthobacter agilis</name>
    <dbReference type="NCBI Taxonomy" id="47492"/>
    <lineage>
        <taxon>Bacteria</taxon>
        <taxon>Pseudomonadati</taxon>
        <taxon>Pseudomonadota</taxon>
        <taxon>Alphaproteobacteria</taxon>
        <taxon>Hyphomicrobiales</taxon>
        <taxon>Xanthobacteraceae</taxon>
        <taxon>Xanthobacter</taxon>
    </lineage>
</organism>
<dbReference type="PANTHER" id="PTHR43407">
    <property type="entry name" value="GLUTAMINE SYNTHETASE"/>
    <property type="match status" value="1"/>
</dbReference>
<keyword evidence="8" id="KW-0067">ATP-binding</keyword>
<reference evidence="11 12" key="1">
    <citation type="submission" date="2023-07" db="EMBL/GenBank/DDBJ databases">
        <title>Genomic Encyclopedia of Type Strains, Phase IV (KMG-IV): sequencing the most valuable type-strain genomes for metagenomic binning, comparative biology and taxonomic classification.</title>
        <authorList>
            <person name="Goeker M."/>
        </authorList>
    </citation>
    <scope>NUCLEOTIDE SEQUENCE [LARGE SCALE GENOMIC DNA]</scope>
    <source>
        <strain evidence="11 12">DSM 3770</strain>
    </source>
</reference>
<dbReference type="InterPro" id="IPR027303">
    <property type="entry name" value="Gln_synth_gly_rich_site"/>
</dbReference>
<dbReference type="NCBIfam" id="TIGR00653">
    <property type="entry name" value="GlnA"/>
    <property type="match status" value="1"/>
</dbReference>
<dbReference type="Pfam" id="PF03951">
    <property type="entry name" value="Gln-synt_N"/>
    <property type="match status" value="1"/>
</dbReference>
<dbReference type="InterPro" id="IPR008147">
    <property type="entry name" value="Gln_synt_N"/>
</dbReference>
<dbReference type="Proteomes" id="UP001241747">
    <property type="component" value="Unassembled WGS sequence"/>
</dbReference>
<evidence type="ECO:0000259" key="10">
    <source>
        <dbReference type="PROSITE" id="PS51987"/>
    </source>
</evidence>
<evidence type="ECO:0000259" key="9">
    <source>
        <dbReference type="PROSITE" id="PS51986"/>
    </source>
</evidence>
<dbReference type="InterPro" id="IPR014746">
    <property type="entry name" value="Gln_synth/guanido_kin_cat_dom"/>
</dbReference>
<feature type="domain" description="GS beta-grasp" evidence="9">
    <location>
        <begin position="16"/>
        <end position="100"/>
    </location>
</feature>
<evidence type="ECO:0000256" key="3">
    <source>
        <dbReference type="ARBA" id="ARBA00009897"/>
    </source>
</evidence>
<sequence>MTTKTAKDVLDKIKAEDVKYVDLRFTDPRGKWQHVTFDISMVDEEFLTEGTAFDGSSIAGWKAINESDMLLMPDPATTCVDPFFSETTLSIVCDVLEPTTGQPYGRDPRSIARKAEAYLKSTAVGDSVFFGPEAEFFIFDDVRFKADPYNTGFKLDSVELPTNGDTEYEGGNLGHRVKTKGGYFPVPPIDSAQDMRSEMLASMAKMGAVVEKHHHEVASAQHELGLKFGSLVTMADHLQIYKYCIHQVANIYGKTATFMPKPVFGDNGSGMHVHQSIWKDGKPLFAGDKYADLSDYCLWYIGGVIKHAKSINAFTNPLTNSYKRLVPGYEAPVLLAYSARNRSASCRIPYTNNPKAKRVEVRFPDPGANPYLAFSALFMAGMDGILNRIDPGQAMDKDLYDLPPAELKQIPTVCGSLREALASLEADHEYLLKGDVFQKDFIESYIELKMTEVHRFEMTPHPVEFEMYYSV</sequence>
<keyword evidence="12" id="KW-1185">Reference proteome</keyword>
<dbReference type="EMBL" id="JAUSVY010000003">
    <property type="protein sequence ID" value="MDQ0504678.1"/>
    <property type="molecule type" value="Genomic_DNA"/>
</dbReference>
<dbReference type="Pfam" id="PF00120">
    <property type="entry name" value="Gln-synt_C"/>
    <property type="match status" value="1"/>
</dbReference>
<dbReference type="PANTHER" id="PTHR43407:SF2">
    <property type="entry name" value="GLUTAMINE SYNTHETASE"/>
    <property type="match status" value="1"/>
</dbReference>
<comment type="function">
    <text evidence="2">Catalyzes the ATP-dependent biosynthesis of glutamine from glutamate and ammonia.</text>
</comment>
<evidence type="ECO:0000256" key="5">
    <source>
        <dbReference type="ARBA" id="ARBA00023231"/>
    </source>
</evidence>
<evidence type="ECO:0000313" key="11">
    <source>
        <dbReference type="EMBL" id="MDQ0504678.1"/>
    </source>
</evidence>
<evidence type="ECO:0000256" key="7">
    <source>
        <dbReference type="RuleBase" id="RU000384"/>
    </source>
</evidence>
<keyword evidence="5" id="KW-0535">Nitrogen fixation</keyword>
<dbReference type="Gene3D" id="3.30.590.10">
    <property type="entry name" value="Glutamine synthetase/guanido kinase, catalytic domain"/>
    <property type="match status" value="1"/>
</dbReference>
<gene>
    <name evidence="11" type="ORF">QOZ94_001460</name>
</gene>
<comment type="catalytic activity">
    <reaction evidence="8">
        <text>L-glutamate + NH4(+) + ATP = L-glutamine + ADP + phosphate + H(+)</text>
        <dbReference type="Rhea" id="RHEA:16169"/>
        <dbReference type="ChEBI" id="CHEBI:15378"/>
        <dbReference type="ChEBI" id="CHEBI:28938"/>
        <dbReference type="ChEBI" id="CHEBI:29985"/>
        <dbReference type="ChEBI" id="CHEBI:30616"/>
        <dbReference type="ChEBI" id="CHEBI:43474"/>
        <dbReference type="ChEBI" id="CHEBI:58359"/>
        <dbReference type="ChEBI" id="CHEBI:456216"/>
        <dbReference type="EC" id="6.3.1.2"/>
    </reaction>
</comment>
<dbReference type="RefSeq" id="WP_237346422.1">
    <property type="nucleotide sequence ID" value="NZ_JABWGX010000019.1"/>
</dbReference>
<dbReference type="InterPro" id="IPR027302">
    <property type="entry name" value="Gln_synth_N_conserv_site"/>
</dbReference>
<comment type="subunit">
    <text evidence="4">Oligomer of 12 subunits arranged in the form of two hexameric ring.</text>
</comment>
<evidence type="ECO:0000256" key="8">
    <source>
        <dbReference type="RuleBase" id="RU004356"/>
    </source>
</evidence>
<dbReference type="InterPro" id="IPR004809">
    <property type="entry name" value="Gln_synth_I"/>
</dbReference>
<evidence type="ECO:0000313" key="12">
    <source>
        <dbReference type="Proteomes" id="UP001241747"/>
    </source>
</evidence>